<dbReference type="EMBL" id="VMSD01000002">
    <property type="protein sequence ID" value="KAF0848281.1"/>
    <property type="molecule type" value="Genomic_DNA"/>
</dbReference>
<dbReference type="Gene3D" id="3.30.1310.10">
    <property type="entry name" value="Nucleoid-associated protein YbaB-like domain"/>
    <property type="match status" value="1"/>
</dbReference>
<dbReference type="Proteomes" id="UP000798951">
    <property type="component" value="Unassembled WGS sequence"/>
</dbReference>
<name>A0ABQ6YS78_9NOCA</name>
<sequence>MTRWKGGIVVDSMDELVDRVQRQVYRMRDLHDQLARIRAREASEDEAMTVEVDGNGAMTALDFSDAVNGMTPGGFESTLVATAAAAAASAFARRARLIEEFNAEVAR</sequence>
<accession>A0ABQ6YS78</accession>
<evidence type="ECO:0000313" key="1">
    <source>
        <dbReference type="EMBL" id="KAF0848281.1"/>
    </source>
</evidence>
<evidence type="ECO:0000313" key="2">
    <source>
        <dbReference type="Proteomes" id="UP000798951"/>
    </source>
</evidence>
<organism evidence="1 2">
    <name type="scientific">Nocardia caishijiensis</name>
    <dbReference type="NCBI Taxonomy" id="184756"/>
    <lineage>
        <taxon>Bacteria</taxon>
        <taxon>Bacillati</taxon>
        <taxon>Actinomycetota</taxon>
        <taxon>Actinomycetes</taxon>
        <taxon>Mycobacteriales</taxon>
        <taxon>Nocardiaceae</taxon>
        <taxon>Nocardia</taxon>
    </lineage>
</organism>
<reference evidence="1 2" key="1">
    <citation type="submission" date="2019-07" db="EMBL/GenBank/DDBJ databases">
        <title>Genomic Encyclopedia of Type Strains, Phase IV (KMG-IV): sequencing the most valuable type-strain genomes for metagenomic binning, comparative biology and taxonomic classification.</title>
        <authorList>
            <person name="Goeker M."/>
        </authorList>
    </citation>
    <scope>NUCLEOTIDE SEQUENCE [LARGE SCALE GENOMIC DNA]</scope>
    <source>
        <strain evidence="1 2">DSM 44831</strain>
    </source>
</reference>
<comment type="caution">
    <text evidence="1">The sequence shown here is derived from an EMBL/GenBank/DDBJ whole genome shotgun (WGS) entry which is preliminary data.</text>
</comment>
<dbReference type="InterPro" id="IPR036894">
    <property type="entry name" value="YbaB-like_sf"/>
</dbReference>
<proteinExistence type="predicted"/>
<evidence type="ECO:0008006" key="3">
    <source>
        <dbReference type="Google" id="ProtNLM"/>
    </source>
</evidence>
<keyword evidence="2" id="KW-1185">Reference proteome</keyword>
<protein>
    <recommendedName>
        <fullName evidence="3">YbaB/EbfC DNA-binding family protein</fullName>
    </recommendedName>
</protein>
<gene>
    <name evidence="1" type="ORF">FNL39_102429</name>
</gene>